<dbReference type="InterPro" id="IPR050230">
    <property type="entry name" value="CALM/Myosin/TropC-like"/>
</dbReference>
<dbReference type="SUPFAM" id="SSF47473">
    <property type="entry name" value="EF-hand"/>
    <property type="match status" value="1"/>
</dbReference>
<dbReference type="SMART" id="SM00054">
    <property type="entry name" value="EFh"/>
    <property type="match status" value="4"/>
</dbReference>
<comment type="caution">
    <text evidence="4">The sequence shown here is derived from an EMBL/GenBank/DDBJ whole genome shotgun (WGS) entry which is preliminary data.</text>
</comment>
<reference evidence="4" key="1">
    <citation type="journal article" date="2023" name="Mol. Biol. Evol.">
        <title>Third-Generation Sequencing Reveals the Adaptive Role of the Epigenome in Three Deep-Sea Polychaetes.</title>
        <authorList>
            <person name="Perez M."/>
            <person name="Aroh O."/>
            <person name="Sun Y."/>
            <person name="Lan Y."/>
            <person name="Juniper S.K."/>
            <person name="Young C.R."/>
            <person name="Angers B."/>
            <person name="Qian P.Y."/>
        </authorList>
    </citation>
    <scope>NUCLEOTIDE SEQUENCE</scope>
    <source>
        <strain evidence="4">P08H-3</strain>
    </source>
</reference>
<dbReference type="PANTHER" id="PTHR23048:SF0">
    <property type="entry name" value="CALMODULIN LIKE 3"/>
    <property type="match status" value="1"/>
</dbReference>
<dbReference type="Pfam" id="PF13499">
    <property type="entry name" value="EF-hand_7"/>
    <property type="match status" value="2"/>
</dbReference>
<dbReference type="FunFam" id="1.10.238.10:FF:000178">
    <property type="entry name" value="Calmodulin-2 A"/>
    <property type="match status" value="1"/>
</dbReference>
<feature type="domain" description="EF-hand" evidence="3">
    <location>
        <begin position="123"/>
        <end position="158"/>
    </location>
</feature>
<dbReference type="Gene3D" id="1.10.238.10">
    <property type="entry name" value="EF-hand"/>
    <property type="match status" value="2"/>
</dbReference>
<dbReference type="PROSITE" id="PS00018">
    <property type="entry name" value="EF_HAND_1"/>
    <property type="match status" value="1"/>
</dbReference>
<dbReference type="GO" id="GO:0005509">
    <property type="term" value="F:calcium ion binding"/>
    <property type="evidence" value="ECO:0007669"/>
    <property type="project" value="InterPro"/>
</dbReference>
<dbReference type="EMBL" id="JAODUP010000814">
    <property type="protein sequence ID" value="KAK2143764.1"/>
    <property type="molecule type" value="Genomic_DNA"/>
</dbReference>
<dbReference type="InterPro" id="IPR002048">
    <property type="entry name" value="EF_hand_dom"/>
</dbReference>
<evidence type="ECO:0000256" key="1">
    <source>
        <dbReference type="ARBA" id="ARBA00022737"/>
    </source>
</evidence>
<feature type="domain" description="EF-hand" evidence="3">
    <location>
        <begin position="87"/>
        <end position="122"/>
    </location>
</feature>
<evidence type="ECO:0000313" key="4">
    <source>
        <dbReference type="EMBL" id="KAK2143764.1"/>
    </source>
</evidence>
<keyword evidence="1" id="KW-0677">Repeat</keyword>
<accession>A0AAD9IZU2</accession>
<proteinExistence type="predicted"/>
<dbReference type="Proteomes" id="UP001208570">
    <property type="component" value="Unassembled WGS sequence"/>
</dbReference>
<feature type="domain" description="EF-hand" evidence="3">
    <location>
        <begin position="49"/>
        <end position="84"/>
    </location>
</feature>
<evidence type="ECO:0000313" key="5">
    <source>
        <dbReference type="Proteomes" id="UP001208570"/>
    </source>
</evidence>
<dbReference type="GO" id="GO:0016460">
    <property type="term" value="C:myosin II complex"/>
    <property type="evidence" value="ECO:0007669"/>
    <property type="project" value="TreeGrafter"/>
</dbReference>
<dbReference type="PROSITE" id="PS50222">
    <property type="entry name" value="EF_HAND_2"/>
    <property type="match status" value="4"/>
</dbReference>
<evidence type="ECO:0000259" key="3">
    <source>
        <dbReference type="PROSITE" id="PS50222"/>
    </source>
</evidence>
<feature type="domain" description="EF-hand" evidence="3">
    <location>
        <begin position="13"/>
        <end position="48"/>
    </location>
</feature>
<evidence type="ECO:0000256" key="2">
    <source>
        <dbReference type="ARBA" id="ARBA00022837"/>
    </source>
</evidence>
<dbReference type="AlphaFoldDB" id="A0AAD9IZU2"/>
<name>A0AAD9IZU2_9ANNE</name>
<organism evidence="4 5">
    <name type="scientific">Paralvinella palmiformis</name>
    <dbReference type="NCBI Taxonomy" id="53620"/>
    <lineage>
        <taxon>Eukaryota</taxon>
        <taxon>Metazoa</taxon>
        <taxon>Spiralia</taxon>
        <taxon>Lophotrochozoa</taxon>
        <taxon>Annelida</taxon>
        <taxon>Polychaeta</taxon>
        <taxon>Sedentaria</taxon>
        <taxon>Canalipalpata</taxon>
        <taxon>Terebellida</taxon>
        <taxon>Terebelliformia</taxon>
        <taxon>Alvinellidae</taxon>
        <taxon>Paralvinella</taxon>
    </lineage>
</organism>
<dbReference type="InterPro" id="IPR018247">
    <property type="entry name" value="EF_Hand_1_Ca_BS"/>
</dbReference>
<sequence length="159" mass="17852">MTSLQAPEELSDEKIEELRSIFMLFDQNGDETITIKELGTVMRAMGQYPTEAELRAIISEIDADGNGIIEFHEFVDLMSRRPWGVQGSADELRSAFSVFDHESTGKLSMAELRRTMNTMGEPVSDEDLDKMFSNLVTDGDGNVNYDAFIKTMVEEDAPK</sequence>
<dbReference type="CDD" id="cd00051">
    <property type="entry name" value="EFh"/>
    <property type="match status" value="1"/>
</dbReference>
<protein>
    <recommendedName>
        <fullName evidence="3">EF-hand domain-containing protein</fullName>
    </recommendedName>
</protein>
<keyword evidence="5" id="KW-1185">Reference proteome</keyword>
<keyword evidence="2" id="KW-0106">Calcium</keyword>
<dbReference type="PANTHER" id="PTHR23048">
    <property type="entry name" value="MYOSIN LIGHT CHAIN 1, 3"/>
    <property type="match status" value="1"/>
</dbReference>
<gene>
    <name evidence="4" type="ORF">LSH36_814g00010</name>
</gene>
<dbReference type="InterPro" id="IPR011992">
    <property type="entry name" value="EF-hand-dom_pair"/>
</dbReference>